<gene>
    <name evidence="2" type="ORF">AVEN_68435_1</name>
</gene>
<organism evidence="2 3">
    <name type="scientific">Araneus ventricosus</name>
    <name type="common">Orbweaver spider</name>
    <name type="synonym">Epeira ventricosa</name>
    <dbReference type="NCBI Taxonomy" id="182803"/>
    <lineage>
        <taxon>Eukaryota</taxon>
        <taxon>Metazoa</taxon>
        <taxon>Ecdysozoa</taxon>
        <taxon>Arthropoda</taxon>
        <taxon>Chelicerata</taxon>
        <taxon>Arachnida</taxon>
        <taxon>Araneae</taxon>
        <taxon>Araneomorphae</taxon>
        <taxon>Entelegynae</taxon>
        <taxon>Araneoidea</taxon>
        <taxon>Araneidae</taxon>
        <taxon>Araneus</taxon>
    </lineage>
</organism>
<dbReference type="OrthoDB" id="6435586at2759"/>
<dbReference type="AlphaFoldDB" id="A0A4Y2JRQ0"/>
<dbReference type="Proteomes" id="UP000499080">
    <property type="component" value="Unassembled WGS sequence"/>
</dbReference>
<evidence type="ECO:0000256" key="1">
    <source>
        <dbReference type="SAM" id="MobiDB-lite"/>
    </source>
</evidence>
<reference evidence="2 3" key="1">
    <citation type="journal article" date="2019" name="Sci. Rep.">
        <title>Orb-weaving spider Araneus ventricosus genome elucidates the spidroin gene catalogue.</title>
        <authorList>
            <person name="Kono N."/>
            <person name="Nakamura H."/>
            <person name="Ohtoshi R."/>
            <person name="Moran D.A.P."/>
            <person name="Shinohara A."/>
            <person name="Yoshida Y."/>
            <person name="Fujiwara M."/>
            <person name="Mori M."/>
            <person name="Tomita M."/>
            <person name="Arakawa K."/>
        </authorList>
    </citation>
    <scope>NUCLEOTIDE SEQUENCE [LARGE SCALE GENOMIC DNA]</scope>
</reference>
<name>A0A4Y2JRQ0_ARAVE</name>
<evidence type="ECO:0000313" key="3">
    <source>
        <dbReference type="Proteomes" id="UP000499080"/>
    </source>
</evidence>
<comment type="caution">
    <text evidence="2">The sequence shown here is derived from an EMBL/GenBank/DDBJ whole genome shotgun (WGS) entry which is preliminary data.</text>
</comment>
<proteinExistence type="predicted"/>
<accession>A0A4Y2JRQ0</accession>
<dbReference type="EMBL" id="BGPR01111464">
    <property type="protein sequence ID" value="GBM92119.1"/>
    <property type="molecule type" value="Genomic_DNA"/>
</dbReference>
<protein>
    <submittedName>
        <fullName evidence="2">Uncharacterized protein</fullName>
    </submittedName>
</protein>
<feature type="non-terminal residue" evidence="2">
    <location>
        <position position="1"/>
    </location>
</feature>
<sequence>EHGSHHAHHASEGLHKLDDDRAHGYAKHAKKSHHGGYGYSDAGKTLKKHGHRSYDSRAHHAPIPVLLHHSYEQPAYSAPVYAGPAHHAYLH</sequence>
<keyword evidence="3" id="KW-1185">Reference proteome</keyword>
<evidence type="ECO:0000313" key="2">
    <source>
        <dbReference type="EMBL" id="GBM92119.1"/>
    </source>
</evidence>
<feature type="region of interest" description="Disordered" evidence="1">
    <location>
        <begin position="1"/>
        <end position="57"/>
    </location>
</feature>
<feature type="compositionally biased region" description="Basic and acidic residues" evidence="1">
    <location>
        <begin position="1"/>
        <end position="23"/>
    </location>
</feature>
<feature type="compositionally biased region" description="Basic residues" evidence="1">
    <location>
        <begin position="24"/>
        <end position="34"/>
    </location>
</feature>